<organism evidence="1 2">
    <name type="scientific">Vibrio caribbeanicus ATCC BAA-2122</name>
    <dbReference type="NCBI Taxonomy" id="796620"/>
    <lineage>
        <taxon>Bacteria</taxon>
        <taxon>Pseudomonadati</taxon>
        <taxon>Pseudomonadota</taxon>
        <taxon>Gammaproteobacteria</taxon>
        <taxon>Vibrionales</taxon>
        <taxon>Vibrionaceae</taxon>
        <taxon>Vibrio</taxon>
    </lineage>
</organism>
<accession>E3BLG9</accession>
<dbReference type="STRING" id="796620.VIBC2010_14249"/>
<sequence length="50" mass="5727">MIEKEIFANATGAEKRVKWKTIKLDVTEITRGKVLPRTKSFDRCLSLCSN</sequence>
<dbReference type="AlphaFoldDB" id="E3BLG9"/>
<dbReference type="EMBL" id="AEIU01000081">
    <property type="protein sequence ID" value="EFP96051.1"/>
    <property type="molecule type" value="Genomic_DNA"/>
</dbReference>
<evidence type="ECO:0000313" key="1">
    <source>
        <dbReference type="EMBL" id="EFP96051.1"/>
    </source>
</evidence>
<keyword evidence="2" id="KW-1185">Reference proteome</keyword>
<name>E3BLG9_9VIBR</name>
<gene>
    <name evidence="1" type="ORF">VIBC2010_14249</name>
</gene>
<reference evidence="1 2" key="1">
    <citation type="journal article" date="2012" name="Int. J. Syst. Evol. Microbiol.">
        <title>Vibrio caribbeanicus sp. nov., isolated from the marine sponge Scleritoderma cyanea.</title>
        <authorList>
            <person name="Hoffmann M."/>
            <person name="Monday S.R."/>
            <person name="Allard M.W."/>
            <person name="Strain E.A."/>
            <person name="Whittaker P."/>
            <person name="Naum M."/>
            <person name="McCarthy P.J."/>
            <person name="Lopez J.V."/>
            <person name="Fischer M."/>
            <person name="Brown E.W."/>
        </authorList>
    </citation>
    <scope>NUCLEOTIDE SEQUENCE [LARGE SCALE GENOMIC DNA]</scope>
    <source>
        <strain evidence="1 2">ATCC BAA-2122</strain>
    </source>
</reference>
<evidence type="ECO:0000313" key="2">
    <source>
        <dbReference type="Proteomes" id="UP000002943"/>
    </source>
</evidence>
<proteinExistence type="predicted"/>
<dbReference type="Proteomes" id="UP000002943">
    <property type="component" value="Unassembled WGS sequence"/>
</dbReference>
<comment type="caution">
    <text evidence="1">The sequence shown here is derived from an EMBL/GenBank/DDBJ whole genome shotgun (WGS) entry which is preliminary data.</text>
</comment>
<protein>
    <submittedName>
        <fullName evidence="1">Uncharacterized protein</fullName>
    </submittedName>
</protein>